<dbReference type="PANTHER" id="PTHR35460:SF1">
    <property type="entry name" value="TRNA LIGASE 1"/>
    <property type="match status" value="1"/>
</dbReference>
<proteinExistence type="predicted"/>
<dbReference type="EMBL" id="JAJJMA010101551">
    <property type="protein sequence ID" value="MCL7030431.1"/>
    <property type="molecule type" value="Genomic_DNA"/>
</dbReference>
<reference evidence="2" key="1">
    <citation type="submission" date="2022-03" db="EMBL/GenBank/DDBJ databases">
        <title>A functionally conserved STORR gene fusion in Papaver species that diverged 16.8 million years ago.</title>
        <authorList>
            <person name="Catania T."/>
        </authorList>
    </citation>
    <scope>NUCLEOTIDE SEQUENCE</scope>
    <source>
        <strain evidence="2">S-191538</strain>
    </source>
</reference>
<dbReference type="Pfam" id="PF08302">
    <property type="entry name" value="tRNA_lig_CPD"/>
    <property type="match status" value="1"/>
</dbReference>
<feature type="domain" description="tRNA ligase phosphodiesterase" evidence="1">
    <location>
        <begin position="12"/>
        <end position="128"/>
    </location>
</feature>
<accession>A0AA41S890</accession>
<evidence type="ECO:0000313" key="2">
    <source>
        <dbReference type="EMBL" id="MCL7030431.1"/>
    </source>
</evidence>
<dbReference type="PANTHER" id="PTHR35460">
    <property type="entry name" value="TRNA LIGASE 1"/>
    <property type="match status" value="1"/>
</dbReference>
<dbReference type="InterPro" id="IPR015965">
    <property type="entry name" value="tRNA_lig_PDEase"/>
</dbReference>
<protein>
    <recommendedName>
        <fullName evidence="1">tRNA ligase phosphodiesterase domain-containing protein</fullName>
    </recommendedName>
</protein>
<keyword evidence="3" id="KW-1185">Reference proteome</keyword>
<sequence>MVIVPVVTHNEIKSLLPVIKQLCEKDPKIKAFFEDKDLQSKAHVTLAHKGAHGVAAVAKYGEYLKRDVPVGLTSLLFSDKVAALEASLGSVDGETISSKNEWPHVTIWTAPGVPPKEANTLPELVSEGKAIRINIIPAFTISGTLEFY</sequence>
<organism evidence="2 3">
    <name type="scientific">Papaver nudicaule</name>
    <name type="common">Iceland poppy</name>
    <dbReference type="NCBI Taxonomy" id="74823"/>
    <lineage>
        <taxon>Eukaryota</taxon>
        <taxon>Viridiplantae</taxon>
        <taxon>Streptophyta</taxon>
        <taxon>Embryophyta</taxon>
        <taxon>Tracheophyta</taxon>
        <taxon>Spermatophyta</taxon>
        <taxon>Magnoliopsida</taxon>
        <taxon>Ranunculales</taxon>
        <taxon>Papaveraceae</taxon>
        <taxon>Papaveroideae</taxon>
        <taxon>Papaver</taxon>
    </lineage>
</organism>
<evidence type="ECO:0000313" key="3">
    <source>
        <dbReference type="Proteomes" id="UP001177140"/>
    </source>
</evidence>
<comment type="caution">
    <text evidence="2">The sequence shown here is derived from an EMBL/GenBank/DDBJ whole genome shotgun (WGS) entry which is preliminary data.</text>
</comment>
<dbReference type="AlphaFoldDB" id="A0AA41S890"/>
<name>A0AA41S890_PAPNU</name>
<dbReference type="InterPro" id="IPR038837">
    <property type="entry name" value="tRNA_ligase_1"/>
</dbReference>
<dbReference type="GO" id="GO:0005524">
    <property type="term" value="F:ATP binding"/>
    <property type="evidence" value="ECO:0007669"/>
    <property type="project" value="InterPro"/>
</dbReference>
<dbReference type="Proteomes" id="UP001177140">
    <property type="component" value="Unassembled WGS sequence"/>
</dbReference>
<gene>
    <name evidence="2" type="ORF">MKW94_007662</name>
</gene>
<dbReference type="GO" id="GO:0003972">
    <property type="term" value="F:RNA ligase (ATP) activity"/>
    <property type="evidence" value="ECO:0007669"/>
    <property type="project" value="InterPro"/>
</dbReference>
<evidence type="ECO:0000259" key="1">
    <source>
        <dbReference type="Pfam" id="PF08302"/>
    </source>
</evidence>
<dbReference type="GO" id="GO:0006388">
    <property type="term" value="P:tRNA splicing, via endonucleolytic cleavage and ligation"/>
    <property type="evidence" value="ECO:0007669"/>
    <property type="project" value="InterPro"/>
</dbReference>